<dbReference type="GO" id="GO:0006508">
    <property type="term" value="P:proteolysis"/>
    <property type="evidence" value="ECO:0007669"/>
    <property type="project" value="InterPro"/>
</dbReference>
<dbReference type="GO" id="GO:0042277">
    <property type="term" value="F:peptide binding"/>
    <property type="evidence" value="ECO:0007669"/>
    <property type="project" value="TreeGrafter"/>
</dbReference>
<accession>A0A7J8SB70</accession>
<dbReference type="GO" id="GO:0043171">
    <property type="term" value="P:peptide catabolic process"/>
    <property type="evidence" value="ECO:0007669"/>
    <property type="project" value="TreeGrafter"/>
</dbReference>
<reference evidence="3 4" key="1">
    <citation type="journal article" date="2019" name="Genome Biol. Evol.">
        <title>Insights into the evolution of the New World diploid cottons (Gossypium, subgenus Houzingenia) based on genome sequencing.</title>
        <authorList>
            <person name="Grover C.E."/>
            <person name="Arick M.A. 2nd"/>
            <person name="Thrash A."/>
            <person name="Conover J.L."/>
            <person name="Sanders W.S."/>
            <person name="Peterson D.G."/>
            <person name="Frelichowski J.E."/>
            <person name="Scheffler J.A."/>
            <person name="Scheffler B.E."/>
            <person name="Wendel J.F."/>
        </authorList>
    </citation>
    <scope>NUCLEOTIDE SEQUENCE [LARGE SCALE GENOMIC DNA]</scope>
    <source>
        <strain evidence="3">27</strain>
        <tissue evidence="3">Leaf</tissue>
    </source>
</reference>
<dbReference type="Proteomes" id="UP000593561">
    <property type="component" value="Unassembled WGS sequence"/>
</dbReference>
<dbReference type="GO" id="GO:0070006">
    <property type="term" value="F:metalloaminopeptidase activity"/>
    <property type="evidence" value="ECO:0007669"/>
    <property type="project" value="TreeGrafter"/>
</dbReference>
<proteinExistence type="predicted"/>
<dbReference type="InterPro" id="IPR050344">
    <property type="entry name" value="Peptidase_M1_aminopeptidases"/>
</dbReference>
<dbReference type="SUPFAM" id="SSF55486">
    <property type="entry name" value="Metalloproteases ('zincins'), catalytic domain"/>
    <property type="match status" value="1"/>
</dbReference>
<dbReference type="PANTHER" id="PTHR11533">
    <property type="entry name" value="PROTEASE M1 ZINC METALLOPROTEASE"/>
    <property type="match status" value="1"/>
</dbReference>
<keyword evidence="4" id="KW-1185">Reference proteome</keyword>
<feature type="non-terminal residue" evidence="3">
    <location>
        <position position="1"/>
    </location>
</feature>
<dbReference type="Pfam" id="PF01433">
    <property type="entry name" value="Peptidase_M1"/>
    <property type="match status" value="1"/>
</dbReference>
<dbReference type="Gene3D" id="3.40.50.1100">
    <property type="match status" value="1"/>
</dbReference>
<dbReference type="GO" id="GO:0005615">
    <property type="term" value="C:extracellular space"/>
    <property type="evidence" value="ECO:0007669"/>
    <property type="project" value="TreeGrafter"/>
</dbReference>
<dbReference type="GO" id="GO:0008270">
    <property type="term" value="F:zinc ion binding"/>
    <property type="evidence" value="ECO:0007669"/>
    <property type="project" value="InterPro"/>
</dbReference>
<dbReference type="InterPro" id="IPR001930">
    <property type="entry name" value="Peptidase_M1"/>
</dbReference>
<dbReference type="PRINTS" id="PR00756">
    <property type="entry name" value="ALADIPTASE"/>
</dbReference>
<evidence type="ECO:0000313" key="3">
    <source>
        <dbReference type="EMBL" id="MBA0623123.1"/>
    </source>
</evidence>
<comment type="caution">
    <text evidence="3">The sequence shown here is derived from an EMBL/GenBank/DDBJ whole genome shotgun (WGS) entry which is preliminary data.</text>
</comment>
<gene>
    <name evidence="3" type="ORF">Godav_008607</name>
</gene>
<name>A0A7J8SB70_GOSDV</name>
<dbReference type="GO" id="GO:0005737">
    <property type="term" value="C:cytoplasm"/>
    <property type="evidence" value="ECO:0007669"/>
    <property type="project" value="TreeGrafter"/>
</dbReference>
<evidence type="ECO:0000256" key="1">
    <source>
        <dbReference type="SAM" id="MobiDB-lite"/>
    </source>
</evidence>
<evidence type="ECO:0000259" key="2">
    <source>
        <dbReference type="Pfam" id="PF01433"/>
    </source>
</evidence>
<dbReference type="PANTHER" id="PTHR11533:SF274">
    <property type="entry name" value="AMINOPEPTIDASE"/>
    <property type="match status" value="1"/>
</dbReference>
<dbReference type="InterPro" id="IPR036052">
    <property type="entry name" value="TrpB-like_PALP_sf"/>
</dbReference>
<dbReference type="GO" id="GO:0016020">
    <property type="term" value="C:membrane"/>
    <property type="evidence" value="ECO:0007669"/>
    <property type="project" value="TreeGrafter"/>
</dbReference>
<organism evidence="3 4">
    <name type="scientific">Gossypium davidsonii</name>
    <name type="common">Davidson's cotton</name>
    <name type="synonym">Gossypium klotzschianum subsp. davidsonii</name>
    <dbReference type="NCBI Taxonomy" id="34287"/>
    <lineage>
        <taxon>Eukaryota</taxon>
        <taxon>Viridiplantae</taxon>
        <taxon>Streptophyta</taxon>
        <taxon>Embryophyta</taxon>
        <taxon>Tracheophyta</taxon>
        <taxon>Spermatophyta</taxon>
        <taxon>Magnoliopsida</taxon>
        <taxon>eudicotyledons</taxon>
        <taxon>Gunneridae</taxon>
        <taxon>Pentapetalae</taxon>
        <taxon>rosids</taxon>
        <taxon>malvids</taxon>
        <taxon>Malvales</taxon>
        <taxon>Malvaceae</taxon>
        <taxon>Malvoideae</taxon>
        <taxon>Gossypium</taxon>
    </lineage>
</organism>
<feature type="domain" description="Peptidase M1 membrane alanine aminopeptidase" evidence="2">
    <location>
        <begin position="112"/>
        <end position="160"/>
    </location>
</feature>
<dbReference type="AlphaFoldDB" id="A0A7J8SB70"/>
<dbReference type="InterPro" id="IPR014782">
    <property type="entry name" value="Peptidase_M1_dom"/>
</dbReference>
<protein>
    <recommendedName>
        <fullName evidence="2">Peptidase M1 membrane alanine aminopeptidase domain-containing protein</fullName>
    </recommendedName>
</protein>
<dbReference type="EMBL" id="JABFAC010000009">
    <property type="protein sequence ID" value="MBA0623123.1"/>
    <property type="molecule type" value="Genomic_DNA"/>
</dbReference>
<feature type="region of interest" description="Disordered" evidence="1">
    <location>
        <begin position="32"/>
        <end position="51"/>
    </location>
</feature>
<sequence>MVAFSRFTSACFVPRPYFHCIKASTSDLDNAFATPPTSSAKPPPKPKPTSYDESYSLNEIVYRSQSGSLLDVHHDMTALKHFDGAYWRNLFDSCVGKTTWPFGSGVWSKNRRENDMLSTDSYSTAARNQRLTIVVAREVAHQWFGNLVTMEWWTHFWLNE</sequence>
<evidence type="ECO:0000313" key="4">
    <source>
        <dbReference type="Proteomes" id="UP000593561"/>
    </source>
</evidence>